<dbReference type="PROSITE" id="PS01357">
    <property type="entry name" value="ZF_ZZ_1"/>
    <property type="match status" value="1"/>
</dbReference>
<dbReference type="PANTHER" id="PTHR20930:SF0">
    <property type="entry name" value="PROTEIN ILRUN"/>
    <property type="match status" value="1"/>
</dbReference>
<feature type="region of interest" description="Disordered" evidence="6">
    <location>
        <begin position="267"/>
        <end position="292"/>
    </location>
</feature>
<dbReference type="SUPFAM" id="SSF57850">
    <property type="entry name" value="RING/U-box"/>
    <property type="match status" value="2"/>
</dbReference>
<evidence type="ECO:0000259" key="7">
    <source>
        <dbReference type="PROSITE" id="PS50135"/>
    </source>
</evidence>
<evidence type="ECO:0000313" key="8">
    <source>
        <dbReference type="EMBL" id="PWN36193.1"/>
    </source>
</evidence>
<feature type="compositionally biased region" description="Polar residues" evidence="6">
    <location>
        <begin position="267"/>
        <end position="290"/>
    </location>
</feature>
<accession>A0A316VIR8</accession>
<dbReference type="CDD" id="cd14947">
    <property type="entry name" value="NBR1_like"/>
    <property type="match status" value="1"/>
</dbReference>
<dbReference type="InterPro" id="IPR013783">
    <property type="entry name" value="Ig-like_fold"/>
</dbReference>
<evidence type="ECO:0000256" key="4">
    <source>
        <dbReference type="PROSITE-ProRule" id="PRU00228"/>
    </source>
</evidence>
<keyword evidence="1" id="KW-0479">Metal-binding</keyword>
<name>A0A316VIR8_9BASI</name>
<feature type="compositionally biased region" description="Acidic residues" evidence="6">
    <location>
        <begin position="980"/>
        <end position="997"/>
    </location>
</feature>
<dbReference type="GO" id="GO:0016236">
    <property type="term" value="P:macroautophagy"/>
    <property type="evidence" value="ECO:0007669"/>
    <property type="project" value="TreeGrafter"/>
</dbReference>
<dbReference type="Proteomes" id="UP000245771">
    <property type="component" value="Unassembled WGS sequence"/>
</dbReference>
<evidence type="ECO:0000256" key="6">
    <source>
        <dbReference type="SAM" id="MobiDB-lite"/>
    </source>
</evidence>
<dbReference type="PANTHER" id="PTHR20930">
    <property type="entry name" value="OVARIAN CARCINOMA ANTIGEN CA125-RELATED"/>
    <property type="match status" value="1"/>
</dbReference>
<dbReference type="InParanoid" id="A0A316VIR8"/>
<keyword evidence="3" id="KW-0862">Zinc</keyword>
<evidence type="ECO:0000256" key="2">
    <source>
        <dbReference type="ARBA" id="ARBA00022771"/>
    </source>
</evidence>
<keyword evidence="5" id="KW-0175">Coiled coil</keyword>
<dbReference type="AlphaFoldDB" id="A0A316VIR8"/>
<dbReference type="CDD" id="cd02340">
    <property type="entry name" value="ZZ_NBR1_like"/>
    <property type="match status" value="2"/>
</dbReference>
<dbReference type="GO" id="GO:0008270">
    <property type="term" value="F:zinc ion binding"/>
    <property type="evidence" value="ECO:0007669"/>
    <property type="project" value="UniProtKB-KW"/>
</dbReference>
<protein>
    <recommendedName>
        <fullName evidence="7">ZZ-type domain-containing protein</fullName>
    </recommendedName>
</protein>
<feature type="region of interest" description="Disordered" evidence="6">
    <location>
        <begin position="324"/>
        <end position="363"/>
    </location>
</feature>
<feature type="compositionally biased region" description="Polar residues" evidence="6">
    <location>
        <begin position="948"/>
        <end position="969"/>
    </location>
</feature>
<evidence type="ECO:0000256" key="1">
    <source>
        <dbReference type="ARBA" id="ARBA00022723"/>
    </source>
</evidence>
<dbReference type="GO" id="GO:0043130">
    <property type="term" value="F:ubiquitin binding"/>
    <property type="evidence" value="ECO:0007669"/>
    <property type="project" value="TreeGrafter"/>
</dbReference>
<dbReference type="InterPro" id="IPR043145">
    <property type="entry name" value="Znf_ZZ_sf"/>
</dbReference>
<feature type="region of interest" description="Disordered" evidence="6">
    <location>
        <begin position="910"/>
        <end position="997"/>
    </location>
</feature>
<sequence length="997" mass="111158">MSAPHPITPYYIPPPPKTKMVQCIVTMLPVGALNHVGRDINTRIPIPVQEGKSFTAEMLESIIRSRMHDIAYPKLLSGSMDDMEIFIRHSPIPNVYNVPRKNVSRYMSPFCREFPFTPFSTVVVQAEMWHKKDWASPSHIYLRKDANYPLRLHVTCTQVPVRMVGETHVQAGQVGSKINFTVPLGTKQCITAFRRDLTNLIASRCDQLSGFNRNKFAVEVYFKKPQDNTQESSKTSFEDRVAQCMSNDKPLEVQFALRSQSEAIKASATQKQKSIPVKSSISDSVNPKNDSNIKEACADRKNDAKKDESFGLHQGFLDALRKETEKARENARSSRPTKVDIFGGSHPCANASVAQNDRPKSWRESAWRERVSRQVENANSAEHAKAFKQEDVLQTIPAPAGSVAQPPEPFAGLQREVDQLVNKVAGSVQDTLGSIFTNIQPEVKEHCKRRCASSSTSSSHCETKEKEREVKNIIHHYATCNLCDQGITGIRWKCTACIDFDVCSACKATTPSTHPYHRWIKLQTTDALPLGVRPSDWMIHPNIICDGCDKAVVGPRYKCIRCPDFDWCHSCESDPTMHHGTPEEEPHLFLKINKPLPKTQSVEAAKVQAKATVNAMNKRKSARAEETIDITVEMPGAFRENSAEQSESKLDKIIEVIERLEKKQKKTNKRIDSFGGQFKESNDAIEKILNKIDQINADLLRTQTSAKIIDPPTEKAREEGVEGIASLHARLADLSVQAQKLPGALPLADDLIDVKEDHKVADVAAAEEDAQSVAEDYDMQVEADITVPDGSRFVAGSLFDKVWLVRNTGGKAWPKDTCITSITNLNNPTQTVKHSVKIGREVKAGQETQICVLDLVARTETGKDVHYFRLALPSEFGKESRFFGDQLWYDIEIVNETSSNETTKANNSIASSMHHANPPSYDSKKQESQNEMNGSSFFQAPFAPQSDRAPSTSGRQTESALHTPTTERSSALGDDLVLLDSDEEFEIIEPSSDEESD</sequence>
<feature type="compositionally biased region" description="Polar residues" evidence="6">
    <location>
        <begin position="929"/>
        <end position="938"/>
    </location>
</feature>
<dbReference type="InterPro" id="IPR032350">
    <property type="entry name" value="Nbr1_FW"/>
</dbReference>
<dbReference type="RefSeq" id="XP_025356495.1">
    <property type="nucleotide sequence ID" value="XM_025500929.1"/>
</dbReference>
<dbReference type="STRING" id="1280837.A0A316VIR8"/>
<feature type="coiled-coil region" evidence="5">
    <location>
        <begin position="643"/>
        <end position="698"/>
    </location>
</feature>
<reference evidence="8 9" key="1">
    <citation type="journal article" date="2018" name="Mol. Biol. Evol.">
        <title>Broad Genomic Sampling Reveals a Smut Pathogenic Ancestry of the Fungal Clade Ustilaginomycotina.</title>
        <authorList>
            <person name="Kijpornyongpan T."/>
            <person name="Mondo S.J."/>
            <person name="Barry K."/>
            <person name="Sandor L."/>
            <person name="Lee J."/>
            <person name="Lipzen A."/>
            <person name="Pangilinan J."/>
            <person name="LaButti K."/>
            <person name="Hainaut M."/>
            <person name="Henrissat B."/>
            <person name="Grigoriev I.V."/>
            <person name="Spatafora J.W."/>
            <person name="Aime M.C."/>
        </authorList>
    </citation>
    <scope>NUCLEOTIDE SEQUENCE [LARGE SCALE GENOMIC DNA]</scope>
    <source>
        <strain evidence="8 9">MCA 3882</strain>
    </source>
</reference>
<dbReference type="EMBL" id="KZ819603">
    <property type="protein sequence ID" value="PWN36193.1"/>
    <property type="molecule type" value="Genomic_DNA"/>
</dbReference>
<keyword evidence="9" id="KW-1185">Reference proteome</keyword>
<organism evidence="8 9">
    <name type="scientific">Meira miltonrushii</name>
    <dbReference type="NCBI Taxonomy" id="1280837"/>
    <lineage>
        <taxon>Eukaryota</taxon>
        <taxon>Fungi</taxon>
        <taxon>Dikarya</taxon>
        <taxon>Basidiomycota</taxon>
        <taxon>Ustilaginomycotina</taxon>
        <taxon>Exobasidiomycetes</taxon>
        <taxon>Exobasidiales</taxon>
        <taxon>Brachybasidiaceae</taxon>
        <taxon>Meira</taxon>
    </lineage>
</organism>
<dbReference type="Pfam" id="PF16158">
    <property type="entry name" value="N_BRCA1_IG"/>
    <property type="match status" value="1"/>
</dbReference>
<evidence type="ECO:0000256" key="3">
    <source>
        <dbReference type="ARBA" id="ARBA00022833"/>
    </source>
</evidence>
<dbReference type="Pfam" id="PF00569">
    <property type="entry name" value="ZZ"/>
    <property type="match status" value="2"/>
</dbReference>
<dbReference type="Gene3D" id="2.60.40.10">
    <property type="entry name" value="Immunoglobulins"/>
    <property type="match status" value="1"/>
</dbReference>
<dbReference type="PROSITE" id="PS50135">
    <property type="entry name" value="ZF_ZZ_2"/>
    <property type="match status" value="2"/>
</dbReference>
<gene>
    <name evidence="8" type="ORF">FA14DRAFT_179552</name>
</gene>
<evidence type="ECO:0000313" key="9">
    <source>
        <dbReference type="Proteomes" id="UP000245771"/>
    </source>
</evidence>
<dbReference type="SMART" id="SM00291">
    <property type="entry name" value="ZnF_ZZ"/>
    <property type="match status" value="2"/>
</dbReference>
<dbReference type="GeneID" id="37022710"/>
<feature type="domain" description="ZZ-type" evidence="7">
    <location>
        <begin position="475"/>
        <end position="524"/>
    </location>
</feature>
<keyword evidence="2 4" id="KW-0863">Zinc-finger</keyword>
<dbReference type="InterPro" id="IPR000433">
    <property type="entry name" value="Znf_ZZ"/>
</dbReference>
<dbReference type="GO" id="GO:0000407">
    <property type="term" value="C:phagophore assembly site"/>
    <property type="evidence" value="ECO:0007669"/>
    <property type="project" value="TreeGrafter"/>
</dbReference>
<dbReference type="Gene3D" id="3.30.60.90">
    <property type="match status" value="2"/>
</dbReference>
<evidence type="ECO:0000256" key="5">
    <source>
        <dbReference type="SAM" id="Coils"/>
    </source>
</evidence>
<proteinExistence type="predicted"/>
<feature type="domain" description="ZZ-type" evidence="7">
    <location>
        <begin position="540"/>
        <end position="597"/>
    </location>
</feature>
<dbReference type="OrthoDB" id="661148at2759"/>